<reference evidence="1" key="1">
    <citation type="journal article" date="2012" name="Nature">
        <title>The tomato genome sequence provides insights into fleshy fruit evolution.</title>
        <authorList>
            <consortium name="Tomato Genome Consortium"/>
        </authorList>
    </citation>
    <scope>NUCLEOTIDE SEQUENCE [LARGE SCALE GENOMIC DNA]</scope>
    <source>
        <strain evidence="1">cv. Heinz 1706</strain>
    </source>
</reference>
<dbReference type="AlphaFoldDB" id="A0A3Q7JCV1"/>
<evidence type="ECO:0000313" key="1">
    <source>
        <dbReference type="EnsemblPlants" id="Solyc10g055330.2.1.1"/>
    </source>
</evidence>
<dbReference type="EnsemblPlants" id="Solyc10g055330.2.1">
    <property type="protein sequence ID" value="Solyc10g055330.2.1.1"/>
    <property type="gene ID" value="Solyc10g055330.2"/>
</dbReference>
<protein>
    <submittedName>
        <fullName evidence="1">Uncharacterized protein</fullName>
    </submittedName>
</protein>
<dbReference type="Proteomes" id="UP000004994">
    <property type="component" value="Chromosome 10"/>
</dbReference>
<name>A0A3Q7JCV1_SOLLC</name>
<dbReference type="PaxDb" id="4081-Solyc10g055330.1.1"/>
<reference evidence="1" key="2">
    <citation type="submission" date="2019-01" db="UniProtKB">
        <authorList>
            <consortium name="EnsemblPlants"/>
        </authorList>
    </citation>
    <scope>IDENTIFICATION</scope>
    <source>
        <strain evidence="1">cv. Heinz 1706</strain>
    </source>
</reference>
<evidence type="ECO:0000313" key="2">
    <source>
        <dbReference type="Proteomes" id="UP000004994"/>
    </source>
</evidence>
<sequence>MLHSIYLVSFGFDVKLEMPVVFSACRRTKVVSDFLLLNGFSVTLETSDISSERLHQIIRFIHECKESDVLGDHKARSYGHGKNVPKRLCSRHRLGILVPKLEHHDQYLKNAAVAPKINFIST</sequence>
<keyword evidence="2" id="KW-1185">Reference proteome</keyword>
<dbReference type="InParanoid" id="A0A3Q7JCV1"/>
<organism evidence="1">
    <name type="scientific">Solanum lycopersicum</name>
    <name type="common">Tomato</name>
    <name type="synonym">Lycopersicon esculentum</name>
    <dbReference type="NCBI Taxonomy" id="4081"/>
    <lineage>
        <taxon>Eukaryota</taxon>
        <taxon>Viridiplantae</taxon>
        <taxon>Streptophyta</taxon>
        <taxon>Embryophyta</taxon>
        <taxon>Tracheophyta</taxon>
        <taxon>Spermatophyta</taxon>
        <taxon>Magnoliopsida</taxon>
        <taxon>eudicotyledons</taxon>
        <taxon>Gunneridae</taxon>
        <taxon>Pentapetalae</taxon>
        <taxon>asterids</taxon>
        <taxon>lamiids</taxon>
        <taxon>Solanales</taxon>
        <taxon>Solanaceae</taxon>
        <taxon>Solanoideae</taxon>
        <taxon>Solaneae</taxon>
        <taxon>Solanum</taxon>
        <taxon>Solanum subgen. Lycopersicon</taxon>
    </lineage>
</organism>
<proteinExistence type="predicted"/>
<accession>A0A3Q7JCV1</accession>
<dbReference type="Gramene" id="Solyc10g055330.2.1">
    <property type="protein sequence ID" value="Solyc10g055330.2.1.1"/>
    <property type="gene ID" value="Solyc10g055330.2"/>
</dbReference>